<dbReference type="Proteomes" id="UP000694251">
    <property type="component" value="Chromosome 10"/>
</dbReference>
<comment type="caution">
    <text evidence="2">The sequence shown here is derived from an EMBL/GenBank/DDBJ whole genome shotgun (WGS) entry which is preliminary data.</text>
</comment>
<feature type="region of interest" description="Disordered" evidence="1">
    <location>
        <begin position="35"/>
        <end position="66"/>
    </location>
</feature>
<gene>
    <name evidence="2" type="ORF">ISN44_As10g028910</name>
</gene>
<protein>
    <submittedName>
        <fullName evidence="2">Uncharacterized protein</fullName>
    </submittedName>
</protein>
<organism evidence="2 3">
    <name type="scientific">Arabidopsis suecica</name>
    <name type="common">Swedish thale-cress</name>
    <name type="synonym">Cardaminopsis suecica</name>
    <dbReference type="NCBI Taxonomy" id="45249"/>
    <lineage>
        <taxon>Eukaryota</taxon>
        <taxon>Viridiplantae</taxon>
        <taxon>Streptophyta</taxon>
        <taxon>Embryophyta</taxon>
        <taxon>Tracheophyta</taxon>
        <taxon>Spermatophyta</taxon>
        <taxon>Magnoliopsida</taxon>
        <taxon>eudicotyledons</taxon>
        <taxon>Gunneridae</taxon>
        <taxon>Pentapetalae</taxon>
        <taxon>rosids</taxon>
        <taxon>malvids</taxon>
        <taxon>Brassicales</taxon>
        <taxon>Brassicaceae</taxon>
        <taxon>Camelineae</taxon>
        <taxon>Arabidopsis</taxon>
    </lineage>
</organism>
<name>A0A8T2A3R7_ARASU</name>
<evidence type="ECO:0000313" key="3">
    <source>
        <dbReference type="Proteomes" id="UP000694251"/>
    </source>
</evidence>
<dbReference type="EMBL" id="JAEFBJ010000010">
    <property type="protein sequence ID" value="KAG7566309.1"/>
    <property type="molecule type" value="Genomic_DNA"/>
</dbReference>
<keyword evidence="3" id="KW-1185">Reference proteome</keyword>
<dbReference type="OrthoDB" id="10543687at2759"/>
<feature type="region of interest" description="Disordered" evidence="1">
    <location>
        <begin position="1"/>
        <end position="22"/>
    </location>
</feature>
<reference evidence="2 3" key="1">
    <citation type="submission" date="2020-12" db="EMBL/GenBank/DDBJ databases">
        <title>Concerted genomic and epigenomic changes stabilize Arabidopsis allopolyploids.</title>
        <authorList>
            <person name="Chen Z."/>
        </authorList>
    </citation>
    <scope>NUCLEOTIDE SEQUENCE [LARGE SCALE GENOMIC DNA]</scope>
    <source>
        <strain evidence="2">As9502</strain>
        <tissue evidence="2">Leaf</tissue>
    </source>
</reference>
<proteinExistence type="predicted"/>
<sequence>MLRSVAVDGGTRRLLAEDSPGITSEAVRQIMETLDQVDVVSDDEDPEPEDVSSDEEDDEDEEVLGNRLSWTSTMTVEEPEGVVFVPREYSSRTTHTEGGKGAVTFHCMCGRTHTCVSIGGAIKYKLQTGASIQLDREPDAIIGDSGNYEQRPNTTVKRYYERKFVENLDCNCKCGRTYQVKVLTGGHIGIK</sequence>
<dbReference type="AlphaFoldDB" id="A0A8T2A3R7"/>
<evidence type="ECO:0000256" key="1">
    <source>
        <dbReference type="SAM" id="MobiDB-lite"/>
    </source>
</evidence>
<feature type="compositionally biased region" description="Acidic residues" evidence="1">
    <location>
        <begin position="40"/>
        <end position="63"/>
    </location>
</feature>
<accession>A0A8T2A3R7</accession>
<evidence type="ECO:0000313" key="2">
    <source>
        <dbReference type="EMBL" id="KAG7566309.1"/>
    </source>
</evidence>